<dbReference type="NCBIfam" id="TIGR03647">
    <property type="entry name" value="Na_symport_sm"/>
    <property type="match status" value="1"/>
</dbReference>
<dbReference type="Pfam" id="PF13937">
    <property type="entry name" value="DUF4212"/>
    <property type="match status" value="1"/>
</dbReference>
<keyword evidence="1" id="KW-1133">Transmembrane helix</keyword>
<sequence length="87" mass="10480">MQLTEKHREYWRRNLNITGILLAIWFVATFVVIWFAKELNEIVIFGFPFAFYMGAQGALIIYVLIIWYYARRMNRLDQEYGVHEGED</sequence>
<evidence type="ECO:0000313" key="4">
    <source>
        <dbReference type="Proteomes" id="UP000295135"/>
    </source>
</evidence>
<dbReference type="InterPro" id="IPR019886">
    <property type="entry name" value="Na_symporter_ssu"/>
</dbReference>
<protein>
    <submittedName>
        <fullName evidence="3">Putative solute:sodium symporter small subunit</fullName>
    </submittedName>
</protein>
<gene>
    <name evidence="3" type="ORF">EDC61_10657</name>
</gene>
<dbReference type="EMBL" id="SLZY01000006">
    <property type="protein sequence ID" value="TCS72142.1"/>
    <property type="molecule type" value="Genomic_DNA"/>
</dbReference>
<keyword evidence="4" id="KW-1185">Reference proteome</keyword>
<dbReference type="AlphaFoldDB" id="A0A4R3JVV9"/>
<evidence type="ECO:0000256" key="1">
    <source>
        <dbReference type="SAM" id="Phobius"/>
    </source>
</evidence>
<reference evidence="3 4" key="1">
    <citation type="submission" date="2019-03" db="EMBL/GenBank/DDBJ databases">
        <title>Genomic Encyclopedia of Type Strains, Phase IV (KMG-IV): sequencing the most valuable type-strain genomes for metagenomic binning, comparative biology and taxonomic classification.</title>
        <authorList>
            <person name="Goeker M."/>
        </authorList>
    </citation>
    <scope>NUCLEOTIDE SEQUENCE [LARGE SCALE GENOMIC DNA]</scope>
    <source>
        <strain evidence="3 4">DSM 103923</strain>
    </source>
</reference>
<organism evidence="3 4">
    <name type="scientific">Sulfuritortus calidifontis</name>
    <dbReference type="NCBI Taxonomy" id="1914471"/>
    <lineage>
        <taxon>Bacteria</taxon>
        <taxon>Pseudomonadati</taxon>
        <taxon>Pseudomonadota</taxon>
        <taxon>Betaproteobacteria</taxon>
        <taxon>Nitrosomonadales</taxon>
        <taxon>Thiobacillaceae</taxon>
        <taxon>Sulfuritortus</taxon>
    </lineage>
</organism>
<keyword evidence="1" id="KW-0812">Transmembrane</keyword>
<feature type="transmembrane region" description="Helical" evidence="1">
    <location>
        <begin position="42"/>
        <end position="70"/>
    </location>
</feature>
<dbReference type="OrthoDB" id="9797746at2"/>
<evidence type="ECO:0000313" key="3">
    <source>
        <dbReference type="EMBL" id="TCS72142.1"/>
    </source>
</evidence>
<dbReference type="Proteomes" id="UP000295135">
    <property type="component" value="Unassembled WGS sequence"/>
</dbReference>
<dbReference type="RefSeq" id="WP_126463847.1">
    <property type="nucleotide sequence ID" value="NZ_AP018721.1"/>
</dbReference>
<feature type="transmembrane region" description="Helical" evidence="1">
    <location>
        <begin position="15"/>
        <end position="36"/>
    </location>
</feature>
<proteinExistence type="predicted"/>
<name>A0A4R3JVV9_9PROT</name>
<evidence type="ECO:0000259" key="2">
    <source>
        <dbReference type="Pfam" id="PF13937"/>
    </source>
</evidence>
<accession>A0A4R3JVV9</accession>
<comment type="caution">
    <text evidence="3">The sequence shown here is derived from an EMBL/GenBank/DDBJ whole genome shotgun (WGS) entry which is preliminary data.</text>
</comment>
<feature type="domain" description="Sodium symporter small subunit" evidence="2">
    <location>
        <begin position="8"/>
        <end position="83"/>
    </location>
</feature>
<keyword evidence="1" id="KW-0472">Membrane</keyword>